<dbReference type="PANTHER" id="PTHR46112:SF3">
    <property type="entry name" value="AMINOPEPTIDASE YPDF"/>
    <property type="match status" value="1"/>
</dbReference>
<comment type="caution">
    <text evidence="5">The sequence shown here is derived from an EMBL/GenBank/DDBJ whole genome shotgun (WGS) entry which is preliminary data.</text>
</comment>
<keyword evidence="6" id="KW-1185">Reference proteome</keyword>
<dbReference type="InterPro" id="IPR050659">
    <property type="entry name" value="Peptidase_M24B"/>
</dbReference>
<dbReference type="Gene3D" id="3.40.350.10">
    <property type="entry name" value="Creatinase/prolidase N-terminal domain"/>
    <property type="match status" value="1"/>
</dbReference>
<dbReference type="SUPFAM" id="SSF53092">
    <property type="entry name" value="Creatinase/prolidase N-terminal domain"/>
    <property type="match status" value="1"/>
</dbReference>
<evidence type="ECO:0000313" key="5">
    <source>
        <dbReference type="EMBL" id="MCR6544385.1"/>
    </source>
</evidence>
<dbReference type="InterPro" id="IPR001131">
    <property type="entry name" value="Peptidase_M24B_aminopep-P_CS"/>
</dbReference>
<dbReference type="InterPro" id="IPR000587">
    <property type="entry name" value="Creatinase_N"/>
</dbReference>
<dbReference type="Pfam" id="PF01321">
    <property type="entry name" value="Creatinase_N"/>
    <property type="match status" value="1"/>
</dbReference>
<accession>A0ABT1Y0J8</accession>
<gene>
    <name evidence="5" type="ORF">NVS47_02465</name>
</gene>
<protein>
    <submittedName>
        <fullName evidence="5">Aminopeptidase P family protein</fullName>
    </submittedName>
</protein>
<evidence type="ECO:0000256" key="1">
    <source>
        <dbReference type="ARBA" id="ARBA00022723"/>
    </source>
</evidence>
<dbReference type="Pfam" id="PF00557">
    <property type="entry name" value="Peptidase_M24"/>
    <property type="match status" value="1"/>
</dbReference>
<evidence type="ECO:0000259" key="3">
    <source>
        <dbReference type="Pfam" id="PF00557"/>
    </source>
</evidence>
<keyword evidence="5" id="KW-0645">Protease</keyword>
<organism evidence="5 6">
    <name type="scientific">Dehalobacterium formicoaceticum</name>
    <dbReference type="NCBI Taxonomy" id="51515"/>
    <lineage>
        <taxon>Bacteria</taxon>
        <taxon>Bacillati</taxon>
        <taxon>Bacillota</taxon>
        <taxon>Clostridia</taxon>
        <taxon>Eubacteriales</taxon>
        <taxon>Peptococcaceae</taxon>
        <taxon>Dehalobacterium</taxon>
    </lineage>
</organism>
<dbReference type="GO" id="GO:0004177">
    <property type="term" value="F:aminopeptidase activity"/>
    <property type="evidence" value="ECO:0007669"/>
    <property type="project" value="UniProtKB-KW"/>
</dbReference>
<keyword evidence="2" id="KW-0378">Hydrolase</keyword>
<dbReference type="InterPro" id="IPR000994">
    <property type="entry name" value="Pept_M24"/>
</dbReference>
<dbReference type="EMBL" id="JANPWE010000001">
    <property type="protein sequence ID" value="MCR6544385.1"/>
    <property type="molecule type" value="Genomic_DNA"/>
</dbReference>
<proteinExistence type="predicted"/>
<dbReference type="PANTHER" id="PTHR46112">
    <property type="entry name" value="AMINOPEPTIDASE"/>
    <property type="match status" value="1"/>
</dbReference>
<evidence type="ECO:0000313" key="6">
    <source>
        <dbReference type="Proteomes" id="UP001524944"/>
    </source>
</evidence>
<feature type="domain" description="Creatinase N-terminal" evidence="4">
    <location>
        <begin position="5"/>
        <end position="131"/>
    </location>
</feature>
<feature type="domain" description="Peptidase M24" evidence="3">
    <location>
        <begin position="140"/>
        <end position="342"/>
    </location>
</feature>
<dbReference type="CDD" id="cd01092">
    <property type="entry name" value="APP-like"/>
    <property type="match status" value="1"/>
</dbReference>
<dbReference type="InterPro" id="IPR036005">
    <property type="entry name" value="Creatinase/aminopeptidase-like"/>
</dbReference>
<dbReference type="InterPro" id="IPR029149">
    <property type="entry name" value="Creatin/AminoP/Spt16_N"/>
</dbReference>
<evidence type="ECO:0000256" key="2">
    <source>
        <dbReference type="ARBA" id="ARBA00022801"/>
    </source>
</evidence>
<dbReference type="InterPro" id="IPR001714">
    <property type="entry name" value="Pept_M24_MAP"/>
</dbReference>
<evidence type="ECO:0000259" key="4">
    <source>
        <dbReference type="Pfam" id="PF01321"/>
    </source>
</evidence>
<sequence length="359" mass="39680">MMKSRREQVLKILGKTGGEALFLLGQANIRYLSGFTGTDAYVLLSRAARILLTDSRYTEQAGAECPEFEIVDYRSSFSGLEEALAHFCTQYQIRQLGFEEDIITFARYQKLKNQLKDVTLVPTAGIVLTVRRKKDDLEIELLKKAAQIGDEAFAEVLPLIKPGVTEKDLERELEYLMKKKGALSASFPIIAASGPRSSLPHAIPTERKVSKGDFITLDFGALYEGYCSDMTRTVVVGQPDQKQRDIYRLVKEAQERGVEAVRAGILGKEVDQAARNVIAQAGYGDYFGHGLGHGIGLEIHEEPVLNPRSDHLLSAGSVVTVEPGIYLPDWGGVRIEDSVVVRPEGCEIITHTTKDLIIL</sequence>
<name>A0ABT1Y0J8_9FIRM</name>
<dbReference type="Proteomes" id="UP001524944">
    <property type="component" value="Unassembled WGS sequence"/>
</dbReference>
<keyword evidence="5" id="KW-0031">Aminopeptidase</keyword>
<dbReference type="Gene3D" id="3.90.230.10">
    <property type="entry name" value="Creatinase/methionine aminopeptidase superfamily"/>
    <property type="match status" value="1"/>
</dbReference>
<dbReference type="PRINTS" id="PR00599">
    <property type="entry name" value="MAPEPTIDASE"/>
</dbReference>
<dbReference type="SUPFAM" id="SSF55920">
    <property type="entry name" value="Creatinase/aminopeptidase"/>
    <property type="match status" value="1"/>
</dbReference>
<dbReference type="RefSeq" id="WP_257912025.1">
    <property type="nucleotide sequence ID" value="NZ_JANPWE010000001.1"/>
</dbReference>
<dbReference type="PROSITE" id="PS00491">
    <property type="entry name" value="PROLINE_PEPTIDASE"/>
    <property type="match status" value="1"/>
</dbReference>
<reference evidence="5 6" key="1">
    <citation type="submission" date="2022-08" db="EMBL/GenBank/DDBJ databases">
        <title>Proteogenomics of the novel Dehalobacterium formicoaceticum strain EZ94 highlights a key role of methyltransferases during anaerobic dichloromethane degradation.</title>
        <authorList>
            <person name="Wasmund K."/>
        </authorList>
    </citation>
    <scope>NUCLEOTIDE SEQUENCE [LARGE SCALE GENOMIC DNA]</scope>
    <source>
        <strain evidence="5 6">EZ94</strain>
    </source>
</reference>
<keyword evidence="1" id="KW-0479">Metal-binding</keyword>